<sequence length="280" mass="31060">MRRGALHIVYQPIVDHAATALFGWEALARPVLHGTTLRPDVWFRAAHQCGSAARADALSLILAVTHLSAFPREVRAKPLFVNVLPSSLTDEAYVQVLETVARQLTGGLSEQLVVEIVEYVDYDPAALREAVRRLRALGVRIALDDVGTDHASLKAFTLLRPEFVKLDRSLIQGLSAAPARRQGLAEWVRQVQAVSVVIAEGVETRQDLTAVRETGITLSQGYYWSPPVAPDGRAYIAVEIEIKRHALFETVRRRAGCLTHPDVIRTSQELDSLILRYYRG</sequence>
<dbReference type="InterPro" id="IPR018540">
    <property type="entry name" value="Spo0E-like"/>
</dbReference>
<evidence type="ECO:0000313" key="3">
    <source>
        <dbReference type="Proteomes" id="UP000637695"/>
    </source>
</evidence>
<dbReference type="CDD" id="cd01948">
    <property type="entry name" value="EAL"/>
    <property type="match status" value="1"/>
</dbReference>
<organism evidence="2 3">
    <name type="scientific">Alicyclobacillus cellulosilyticus</name>
    <dbReference type="NCBI Taxonomy" id="1003997"/>
    <lineage>
        <taxon>Bacteria</taxon>
        <taxon>Bacillati</taxon>
        <taxon>Bacillota</taxon>
        <taxon>Bacilli</taxon>
        <taxon>Bacillales</taxon>
        <taxon>Alicyclobacillaceae</taxon>
        <taxon>Alicyclobacillus</taxon>
    </lineage>
</organism>
<dbReference type="PANTHER" id="PTHR33121:SF76">
    <property type="entry name" value="SIGNALING PROTEIN"/>
    <property type="match status" value="1"/>
</dbReference>
<reference evidence="2" key="2">
    <citation type="submission" date="2020-09" db="EMBL/GenBank/DDBJ databases">
        <authorList>
            <person name="Sun Q."/>
            <person name="Ohkuma M."/>
        </authorList>
    </citation>
    <scope>NUCLEOTIDE SEQUENCE</scope>
    <source>
        <strain evidence="2">JCM 18487</strain>
    </source>
</reference>
<dbReference type="InterPro" id="IPR035919">
    <property type="entry name" value="EAL_sf"/>
</dbReference>
<dbReference type="Proteomes" id="UP000637695">
    <property type="component" value="Unassembled WGS sequence"/>
</dbReference>
<dbReference type="GO" id="GO:0046983">
    <property type="term" value="F:protein dimerization activity"/>
    <property type="evidence" value="ECO:0007669"/>
    <property type="project" value="InterPro"/>
</dbReference>
<gene>
    <name evidence="2" type="ORF">GCM10010885_22700</name>
</gene>
<dbReference type="InterPro" id="IPR050706">
    <property type="entry name" value="Cyclic-di-GMP_PDE-like"/>
</dbReference>
<evidence type="ECO:0000259" key="1">
    <source>
        <dbReference type="PROSITE" id="PS50883"/>
    </source>
</evidence>
<dbReference type="InterPro" id="IPR036638">
    <property type="entry name" value="HLH_DNA-bd_sf"/>
</dbReference>
<dbReference type="PROSITE" id="PS50883">
    <property type="entry name" value="EAL"/>
    <property type="match status" value="1"/>
</dbReference>
<name>A0A917KG20_9BACL</name>
<dbReference type="SMART" id="SM00052">
    <property type="entry name" value="EAL"/>
    <property type="match status" value="1"/>
</dbReference>
<proteinExistence type="predicted"/>
<dbReference type="Gene3D" id="3.20.20.450">
    <property type="entry name" value="EAL domain"/>
    <property type="match status" value="1"/>
</dbReference>
<dbReference type="GO" id="GO:0071111">
    <property type="term" value="F:cyclic-guanylate-specific phosphodiesterase activity"/>
    <property type="evidence" value="ECO:0007669"/>
    <property type="project" value="InterPro"/>
</dbReference>
<dbReference type="Pfam" id="PF09388">
    <property type="entry name" value="SpoOE-like"/>
    <property type="match status" value="1"/>
</dbReference>
<dbReference type="GO" id="GO:0043937">
    <property type="term" value="P:regulation of sporulation"/>
    <property type="evidence" value="ECO:0007669"/>
    <property type="project" value="InterPro"/>
</dbReference>
<feature type="domain" description="EAL" evidence="1">
    <location>
        <begin position="1"/>
        <end position="241"/>
    </location>
</feature>
<dbReference type="AlphaFoldDB" id="A0A917KG20"/>
<dbReference type="RefSeq" id="WP_188883211.1">
    <property type="nucleotide sequence ID" value="NZ_BMOY01000048.1"/>
</dbReference>
<comment type="caution">
    <text evidence="2">The sequence shown here is derived from an EMBL/GenBank/DDBJ whole genome shotgun (WGS) entry which is preliminary data.</text>
</comment>
<dbReference type="PANTHER" id="PTHR33121">
    <property type="entry name" value="CYCLIC DI-GMP PHOSPHODIESTERASE PDEF"/>
    <property type="match status" value="1"/>
</dbReference>
<dbReference type="InterPro" id="IPR037208">
    <property type="entry name" value="Spo0E-like_sf"/>
</dbReference>
<evidence type="ECO:0000313" key="2">
    <source>
        <dbReference type="EMBL" id="GGJ12861.1"/>
    </source>
</evidence>
<dbReference type="SUPFAM" id="SSF141868">
    <property type="entry name" value="EAL domain-like"/>
    <property type="match status" value="1"/>
</dbReference>
<dbReference type="Pfam" id="PF00563">
    <property type="entry name" value="EAL"/>
    <property type="match status" value="1"/>
</dbReference>
<keyword evidence="3" id="KW-1185">Reference proteome</keyword>
<accession>A0A917KG20</accession>
<reference evidence="2" key="1">
    <citation type="journal article" date="2014" name="Int. J. Syst. Evol. Microbiol.">
        <title>Complete genome sequence of Corynebacterium casei LMG S-19264T (=DSM 44701T), isolated from a smear-ripened cheese.</title>
        <authorList>
            <consortium name="US DOE Joint Genome Institute (JGI-PGF)"/>
            <person name="Walter F."/>
            <person name="Albersmeier A."/>
            <person name="Kalinowski J."/>
            <person name="Ruckert C."/>
        </authorList>
    </citation>
    <scope>NUCLEOTIDE SEQUENCE</scope>
    <source>
        <strain evidence="2">JCM 18487</strain>
    </source>
</reference>
<dbReference type="InterPro" id="IPR001633">
    <property type="entry name" value="EAL_dom"/>
</dbReference>
<protein>
    <recommendedName>
        <fullName evidence="1">EAL domain-containing protein</fullName>
    </recommendedName>
</protein>
<dbReference type="Gene3D" id="4.10.280.10">
    <property type="entry name" value="Helix-loop-helix DNA-binding domain"/>
    <property type="match status" value="1"/>
</dbReference>
<dbReference type="EMBL" id="BMOY01000048">
    <property type="protein sequence ID" value="GGJ12861.1"/>
    <property type="molecule type" value="Genomic_DNA"/>
</dbReference>
<dbReference type="SUPFAM" id="SSF140500">
    <property type="entry name" value="BAS1536-like"/>
    <property type="match status" value="1"/>
</dbReference>